<protein>
    <submittedName>
        <fullName evidence="1">Uncharacterized protein</fullName>
    </submittedName>
</protein>
<reference evidence="1 2" key="1">
    <citation type="journal article" date="2019" name="Nat. Ecol. Evol.">
        <title>Megaphylogeny resolves global patterns of mushroom evolution.</title>
        <authorList>
            <person name="Varga T."/>
            <person name="Krizsan K."/>
            <person name="Foldi C."/>
            <person name="Dima B."/>
            <person name="Sanchez-Garcia M."/>
            <person name="Sanchez-Ramirez S."/>
            <person name="Szollosi G.J."/>
            <person name="Szarkandi J.G."/>
            <person name="Papp V."/>
            <person name="Albert L."/>
            <person name="Andreopoulos W."/>
            <person name="Angelini C."/>
            <person name="Antonin V."/>
            <person name="Barry K.W."/>
            <person name="Bougher N.L."/>
            <person name="Buchanan P."/>
            <person name="Buyck B."/>
            <person name="Bense V."/>
            <person name="Catcheside P."/>
            <person name="Chovatia M."/>
            <person name="Cooper J."/>
            <person name="Damon W."/>
            <person name="Desjardin D."/>
            <person name="Finy P."/>
            <person name="Geml J."/>
            <person name="Haridas S."/>
            <person name="Hughes K."/>
            <person name="Justo A."/>
            <person name="Karasinski D."/>
            <person name="Kautmanova I."/>
            <person name="Kiss B."/>
            <person name="Kocsube S."/>
            <person name="Kotiranta H."/>
            <person name="LaButti K.M."/>
            <person name="Lechner B.E."/>
            <person name="Liimatainen K."/>
            <person name="Lipzen A."/>
            <person name="Lukacs Z."/>
            <person name="Mihaltcheva S."/>
            <person name="Morgado L.N."/>
            <person name="Niskanen T."/>
            <person name="Noordeloos M.E."/>
            <person name="Ohm R.A."/>
            <person name="Ortiz-Santana B."/>
            <person name="Ovrebo C."/>
            <person name="Racz N."/>
            <person name="Riley R."/>
            <person name="Savchenko A."/>
            <person name="Shiryaev A."/>
            <person name="Soop K."/>
            <person name="Spirin V."/>
            <person name="Szebenyi C."/>
            <person name="Tomsovsky M."/>
            <person name="Tulloss R.E."/>
            <person name="Uehling J."/>
            <person name="Grigoriev I.V."/>
            <person name="Vagvolgyi C."/>
            <person name="Papp T."/>
            <person name="Martin F.M."/>
            <person name="Miettinen O."/>
            <person name="Hibbett D.S."/>
            <person name="Nagy L.G."/>
        </authorList>
    </citation>
    <scope>NUCLEOTIDE SEQUENCE [LARGE SCALE GENOMIC DNA]</scope>
    <source>
        <strain evidence="1 2">NL-1719</strain>
    </source>
</reference>
<proteinExistence type="predicted"/>
<sequence length="491" mass="54547">MPPSSSQAAENNNKLFPYYLKKLSQSDPAIYNTFSSKLAIWLSSERAYYPAARPQIVNLLQTAYATLHQAIESNPNTSSHPQNSMTMSYIHLLETVQPFVPHFVEPHLQAHLHQLFATVRSLQRPQQSSPTFIDLTISSNSDATNDRQQIPPNSATQPNLSSPMVSYVEDGPEVGNTKTKKRKRRRDLTELVELDVTNFVQKQEDAMQAPPAEDGNVLILDKKEDFADNKLGATDPLTQLTQPLSLPISEPPFGHFEASTSISTSDLGPPLAEQPNFESESGSLSHNESTSQQLPGQMSNLGVTARVIAFQQGLPNSRKICIDFDISEAQFGALKAWISGYTPVNQQIGQYLCLSFACYDYIDLAQTKNKYPDLELEQLVGYLGSSWPNNSGLSISVHGTSVHKLSLAPPFTVTEDGFVDISQFISLGSNKIEVLQQFGMSKYVFALYAHHPTPGQVAAIQRQEHNERQWQEWLTNFQSPFDLSVESLITS</sequence>
<gene>
    <name evidence="1" type="ORF">BDN72DRAFT_898574</name>
</gene>
<organism evidence="1 2">
    <name type="scientific">Pluteus cervinus</name>
    <dbReference type="NCBI Taxonomy" id="181527"/>
    <lineage>
        <taxon>Eukaryota</taxon>
        <taxon>Fungi</taxon>
        <taxon>Dikarya</taxon>
        <taxon>Basidiomycota</taxon>
        <taxon>Agaricomycotina</taxon>
        <taxon>Agaricomycetes</taxon>
        <taxon>Agaricomycetidae</taxon>
        <taxon>Agaricales</taxon>
        <taxon>Pluteineae</taxon>
        <taxon>Pluteaceae</taxon>
        <taxon>Pluteus</taxon>
    </lineage>
</organism>
<keyword evidence="2" id="KW-1185">Reference proteome</keyword>
<accession>A0ACD3AQI0</accession>
<evidence type="ECO:0000313" key="2">
    <source>
        <dbReference type="Proteomes" id="UP000308600"/>
    </source>
</evidence>
<name>A0ACD3AQI0_9AGAR</name>
<dbReference type="Proteomes" id="UP000308600">
    <property type="component" value="Unassembled WGS sequence"/>
</dbReference>
<dbReference type="EMBL" id="ML208364">
    <property type="protein sequence ID" value="TFK67887.1"/>
    <property type="molecule type" value="Genomic_DNA"/>
</dbReference>
<evidence type="ECO:0000313" key="1">
    <source>
        <dbReference type="EMBL" id="TFK67887.1"/>
    </source>
</evidence>